<gene>
    <name evidence="9" type="ORF">BO78DRAFT_295863</name>
</gene>
<evidence type="ECO:0000256" key="4">
    <source>
        <dbReference type="ARBA" id="ARBA00023125"/>
    </source>
</evidence>
<feature type="domain" description="Zn(2)-C6 fungal-type" evidence="8">
    <location>
        <begin position="9"/>
        <end position="38"/>
    </location>
</feature>
<feature type="compositionally biased region" description="Polar residues" evidence="7">
    <location>
        <begin position="52"/>
        <end position="66"/>
    </location>
</feature>
<proteinExistence type="predicted"/>
<evidence type="ECO:0000256" key="5">
    <source>
        <dbReference type="ARBA" id="ARBA00023163"/>
    </source>
</evidence>
<dbReference type="PROSITE" id="PS00463">
    <property type="entry name" value="ZN2_CY6_FUNGAL_1"/>
    <property type="match status" value="1"/>
</dbReference>
<keyword evidence="2" id="KW-0862">Zinc</keyword>
<dbReference type="AlphaFoldDB" id="A0A319E511"/>
<accession>A0A319E511</accession>
<evidence type="ECO:0000259" key="8">
    <source>
        <dbReference type="PROSITE" id="PS50048"/>
    </source>
</evidence>
<dbReference type="CDD" id="cd12148">
    <property type="entry name" value="fungal_TF_MHR"/>
    <property type="match status" value="1"/>
</dbReference>
<name>A0A319E511_ASPSB</name>
<evidence type="ECO:0000256" key="6">
    <source>
        <dbReference type="ARBA" id="ARBA00023242"/>
    </source>
</evidence>
<feature type="non-terminal residue" evidence="9">
    <location>
        <position position="503"/>
    </location>
</feature>
<dbReference type="GO" id="GO:0009893">
    <property type="term" value="P:positive regulation of metabolic process"/>
    <property type="evidence" value="ECO:0007669"/>
    <property type="project" value="UniProtKB-ARBA"/>
</dbReference>
<dbReference type="GO" id="GO:0003677">
    <property type="term" value="F:DNA binding"/>
    <property type="evidence" value="ECO:0007669"/>
    <property type="project" value="UniProtKB-KW"/>
</dbReference>
<dbReference type="InterPro" id="IPR001138">
    <property type="entry name" value="Zn2Cys6_DnaBD"/>
</dbReference>
<dbReference type="SUPFAM" id="SSF57701">
    <property type="entry name" value="Zn2/Cys6 DNA-binding domain"/>
    <property type="match status" value="1"/>
</dbReference>
<dbReference type="PANTHER" id="PTHR31779">
    <property type="entry name" value="2-NITROPROPANE DIOXYGENASE FAMILY, PUTATIVE (AFU_ORTHOLOGUE AFUA_2G17430)-RELATED"/>
    <property type="match status" value="1"/>
</dbReference>
<dbReference type="PANTHER" id="PTHR31779:SF6">
    <property type="entry name" value="SNOAL-LIKE DOMAIN-CONTAINING PROTEIN"/>
    <property type="match status" value="1"/>
</dbReference>
<keyword evidence="1" id="KW-0479">Metal-binding</keyword>
<sequence length="503" mass="56046">SVRLRPRRACDECRRRKRKCDGESPCSTCIHYEYTCQYEYHKSSRGSRAGYTPSQTRPTDCSTSTPEHVPADAPVPAGGIEPQASFLDRGTARFLSHTSSISQARSLGLGLGLPEPPRLHSFGYHTGIRKEPENTPSVRLPQLLPWDKARDCIDVFTAVIHPVFGLMNMESIGQRAQGHWQGPPEGFPFDAVISGIVALGSLFSNFLGEEKELEVVLHANTLLDNPVISRRPSQDLVVAWILRTIYSRATGRPNVAWLQSATTLHLIEITGIHYNEAPLASGTDGMNSSPNDEADLRARITSIAQSLHIMIAYDYGKTIIHLDPAASHRIRPRPGDFTRQLSELTNKVSTATSPDPITRQTELLQAMEQLMKVEVDHDFLLLARAELCFAIHRRLHVLGLGLTRQQTKLTVDAGTAALPAARRLSARLHPWWNVTNALFQFLCVCLSINTNETLACIQPTMETFESVTQHFDTHLTQEAFNTALLLINACQREKEKQVNVLQR</sequence>
<dbReference type="PROSITE" id="PS50048">
    <property type="entry name" value="ZN2_CY6_FUNGAL_2"/>
    <property type="match status" value="1"/>
</dbReference>
<dbReference type="OrthoDB" id="4064873at2759"/>
<dbReference type="EMBL" id="KZ826360">
    <property type="protein sequence ID" value="PYI05186.1"/>
    <property type="molecule type" value="Genomic_DNA"/>
</dbReference>
<evidence type="ECO:0000256" key="2">
    <source>
        <dbReference type="ARBA" id="ARBA00022833"/>
    </source>
</evidence>
<keyword evidence="6" id="KW-0539">Nucleus</keyword>
<dbReference type="GO" id="GO:0000981">
    <property type="term" value="F:DNA-binding transcription factor activity, RNA polymerase II-specific"/>
    <property type="evidence" value="ECO:0007669"/>
    <property type="project" value="InterPro"/>
</dbReference>
<evidence type="ECO:0000256" key="3">
    <source>
        <dbReference type="ARBA" id="ARBA00023015"/>
    </source>
</evidence>
<dbReference type="SMART" id="SM00066">
    <property type="entry name" value="GAL4"/>
    <property type="match status" value="1"/>
</dbReference>
<dbReference type="VEuPathDB" id="FungiDB:BO78DRAFT_295863"/>
<feature type="non-terminal residue" evidence="9">
    <location>
        <position position="1"/>
    </location>
</feature>
<keyword evidence="5" id="KW-0804">Transcription</keyword>
<keyword evidence="3" id="KW-0805">Transcription regulation</keyword>
<protein>
    <recommendedName>
        <fullName evidence="8">Zn(2)-C6 fungal-type domain-containing protein</fullName>
    </recommendedName>
</protein>
<keyword evidence="4" id="KW-0238">DNA-binding</keyword>
<evidence type="ECO:0000313" key="9">
    <source>
        <dbReference type="EMBL" id="PYI05186.1"/>
    </source>
</evidence>
<feature type="region of interest" description="Disordered" evidence="7">
    <location>
        <begin position="44"/>
        <end position="68"/>
    </location>
</feature>
<dbReference type="GO" id="GO:0009410">
    <property type="term" value="P:response to xenobiotic stimulus"/>
    <property type="evidence" value="ECO:0007669"/>
    <property type="project" value="TreeGrafter"/>
</dbReference>
<dbReference type="Gene3D" id="4.10.240.10">
    <property type="entry name" value="Zn(2)-C6 fungal-type DNA-binding domain"/>
    <property type="match status" value="1"/>
</dbReference>
<evidence type="ECO:0000256" key="7">
    <source>
        <dbReference type="SAM" id="MobiDB-lite"/>
    </source>
</evidence>
<dbReference type="InterPro" id="IPR036864">
    <property type="entry name" value="Zn2-C6_fun-type_DNA-bd_sf"/>
</dbReference>
<dbReference type="Pfam" id="PF00172">
    <property type="entry name" value="Zn_clus"/>
    <property type="match status" value="1"/>
</dbReference>
<dbReference type="InterPro" id="IPR052478">
    <property type="entry name" value="Metabolite_Synth_Reg"/>
</dbReference>
<reference evidence="9 10" key="1">
    <citation type="submission" date="2018-02" db="EMBL/GenBank/DDBJ databases">
        <title>The genomes of Aspergillus section Nigri reveals drivers in fungal speciation.</title>
        <authorList>
            <consortium name="DOE Joint Genome Institute"/>
            <person name="Vesth T.C."/>
            <person name="Nybo J."/>
            <person name="Theobald S."/>
            <person name="Brandl J."/>
            <person name="Frisvad J.C."/>
            <person name="Nielsen K.F."/>
            <person name="Lyhne E.K."/>
            <person name="Kogle M.E."/>
            <person name="Kuo A."/>
            <person name="Riley R."/>
            <person name="Clum A."/>
            <person name="Nolan M."/>
            <person name="Lipzen A."/>
            <person name="Salamov A."/>
            <person name="Henrissat B."/>
            <person name="Wiebenga A."/>
            <person name="De vries R.P."/>
            <person name="Grigoriev I.V."/>
            <person name="Mortensen U.H."/>
            <person name="Andersen M.R."/>
            <person name="Baker S.E."/>
        </authorList>
    </citation>
    <scope>NUCLEOTIDE SEQUENCE [LARGE SCALE GENOMIC DNA]</scope>
    <source>
        <strain evidence="9 10">CBS 121057</strain>
    </source>
</reference>
<dbReference type="Proteomes" id="UP000248423">
    <property type="component" value="Unassembled WGS sequence"/>
</dbReference>
<evidence type="ECO:0000313" key="10">
    <source>
        <dbReference type="Proteomes" id="UP000248423"/>
    </source>
</evidence>
<dbReference type="GO" id="GO:0008270">
    <property type="term" value="F:zinc ion binding"/>
    <property type="evidence" value="ECO:0007669"/>
    <property type="project" value="InterPro"/>
</dbReference>
<dbReference type="CDD" id="cd00067">
    <property type="entry name" value="GAL4"/>
    <property type="match status" value="1"/>
</dbReference>
<organism evidence="9 10">
    <name type="scientific">Aspergillus sclerotiicarbonarius (strain CBS 121057 / IBT 28362)</name>
    <dbReference type="NCBI Taxonomy" id="1448318"/>
    <lineage>
        <taxon>Eukaryota</taxon>
        <taxon>Fungi</taxon>
        <taxon>Dikarya</taxon>
        <taxon>Ascomycota</taxon>
        <taxon>Pezizomycotina</taxon>
        <taxon>Eurotiomycetes</taxon>
        <taxon>Eurotiomycetidae</taxon>
        <taxon>Eurotiales</taxon>
        <taxon>Aspergillaceae</taxon>
        <taxon>Aspergillus</taxon>
        <taxon>Aspergillus subgen. Circumdati</taxon>
    </lineage>
</organism>
<evidence type="ECO:0000256" key="1">
    <source>
        <dbReference type="ARBA" id="ARBA00022723"/>
    </source>
</evidence>
<keyword evidence="10" id="KW-1185">Reference proteome</keyword>